<accession>A0A0G0I3A8</accession>
<proteinExistence type="predicted"/>
<feature type="chain" id="PRO_5002532666" description="VWFA domain-containing protein" evidence="2">
    <location>
        <begin position="27"/>
        <end position="488"/>
    </location>
</feature>
<comment type="caution">
    <text evidence="4">The sequence shown here is derived from an EMBL/GenBank/DDBJ whole genome shotgun (WGS) entry which is preliminary data.</text>
</comment>
<dbReference type="Proteomes" id="UP000034603">
    <property type="component" value="Unassembled WGS sequence"/>
</dbReference>
<organism evidence="4 5">
    <name type="scientific">Candidatus Woesebacteria bacterium GW2011_GWA1_37_8</name>
    <dbReference type="NCBI Taxonomy" id="1618546"/>
    <lineage>
        <taxon>Bacteria</taxon>
        <taxon>Candidatus Woeseibacteriota</taxon>
    </lineage>
</organism>
<feature type="domain" description="VWFA" evidence="3">
    <location>
        <begin position="304"/>
        <end position="484"/>
    </location>
</feature>
<dbReference type="InterPro" id="IPR036465">
    <property type="entry name" value="vWFA_dom_sf"/>
</dbReference>
<evidence type="ECO:0000313" key="4">
    <source>
        <dbReference type="EMBL" id="KKQ45430.1"/>
    </source>
</evidence>
<dbReference type="Gene3D" id="3.40.50.410">
    <property type="entry name" value="von Willebrand factor, type A domain"/>
    <property type="match status" value="1"/>
</dbReference>
<dbReference type="PANTHER" id="PTHR24020:SF20">
    <property type="entry name" value="PH DOMAIN-CONTAINING PROTEIN"/>
    <property type="match status" value="1"/>
</dbReference>
<dbReference type="AlphaFoldDB" id="A0A0G0I3A8"/>
<protein>
    <recommendedName>
        <fullName evidence="3">VWFA domain-containing protein</fullName>
    </recommendedName>
</protein>
<dbReference type="PANTHER" id="PTHR24020">
    <property type="entry name" value="COLLAGEN ALPHA"/>
    <property type="match status" value="1"/>
</dbReference>
<gene>
    <name evidence="4" type="ORF">US62_C0015G0011</name>
</gene>
<dbReference type="SUPFAM" id="SSF53300">
    <property type="entry name" value="vWA-like"/>
    <property type="match status" value="1"/>
</dbReference>
<reference evidence="4 5" key="1">
    <citation type="journal article" date="2015" name="Nature">
        <title>rRNA introns, odd ribosomes, and small enigmatic genomes across a large radiation of phyla.</title>
        <authorList>
            <person name="Brown C.T."/>
            <person name="Hug L.A."/>
            <person name="Thomas B.C."/>
            <person name="Sharon I."/>
            <person name="Castelle C.J."/>
            <person name="Singh A."/>
            <person name="Wilkins M.J."/>
            <person name="Williams K.H."/>
            <person name="Banfield J.F."/>
        </authorList>
    </citation>
    <scope>NUCLEOTIDE SEQUENCE [LARGE SCALE GENOMIC DNA]</scope>
</reference>
<feature type="region of interest" description="Disordered" evidence="1">
    <location>
        <begin position="111"/>
        <end position="130"/>
    </location>
</feature>
<sequence length="488" mass="52242">MKKILSSLTILSLTLALAIGFSRAFFSDTETSKDNKLTAGKIDLLVDNTSYYNGVKNEGTTFTPSDLPEKYFFNFTDLKPDDYGEDTISLHVDDNDAWACMKITKTADDDNTCTEPEKIDDPSCLEPDNDTDDGELGDNLLFVFWADDGDNVLEVGEDPTWRKGSASSLFDGTVWPLADSSFNVWGEASGSAMLAEKTYYIGKAWCFGTRLAPNPRPVAEYPLGPAGDNNGNNIAGEPEDGGFFCDGETLNNVTQTDIFLADVEFWAEQRRHNDNFRCDGTTPSGTPTNTPTPTPSLVACQQADVILVLDRSGSIDGTELATLKTAAKTFIDDLGLSASGIHAGFSSFATTASLNQHLTDNGTTVKNAIDLLPSSGFTNLKEGIDLAIGEHANPGDNHDREDVGSPDKMIIITDGHPNRPLPESTADDVAKASADAARSAGAEVYVVGIGSDVNASYLQTVANDAGHYYPVSGYGGLQTVLQNLDLCD</sequence>
<dbReference type="EMBL" id="LBTR01000015">
    <property type="protein sequence ID" value="KKQ45430.1"/>
    <property type="molecule type" value="Genomic_DNA"/>
</dbReference>
<keyword evidence="2" id="KW-0732">Signal</keyword>
<dbReference type="Pfam" id="PF00092">
    <property type="entry name" value="VWA"/>
    <property type="match status" value="1"/>
</dbReference>
<dbReference type="SMART" id="SM00327">
    <property type="entry name" value="VWA"/>
    <property type="match status" value="1"/>
</dbReference>
<dbReference type="CDD" id="cd00198">
    <property type="entry name" value="vWFA"/>
    <property type="match status" value="1"/>
</dbReference>
<evidence type="ECO:0000256" key="1">
    <source>
        <dbReference type="SAM" id="MobiDB-lite"/>
    </source>
</evidence>
<evidence type="ECO:0000313" key="5">
    <source>
        <dbReference type="Proteomes" id="UP000034603"/>
    </source>
</evidence>
<evidence type="ECO:0000259" key="3">
    <source>
        <dbReference type="PROSITE" id="PS50234"/>
    </source>
</evidence>
<name>A0A0G0I3A8_9BACT</name>
<dbReference type="InterPro" id="IPR002035">
    <property type="entry name" value="VWF_A"/>
</dbReference>
<dbReference type="InterPro" id="IPR050525">
    <property type="entry name" value="ECM_Assembly_Org"/>
</dbReference>
<dbReference type="PROSITE" id="PS50234">
    <property type="entry name" value="VWFA"/>
    <property type="match status" value="1"/>
</dbReference>
<evidence type="ECO:0000256" key="2">
    <source>
        <dbReference type="SAM" id="SignalP"/>
    </source>
</evidence>
<feature type="signal peptide" evidence="2">
    <location>
        <begin position="1"/>
        <end position="26"/>
    </location>
</feature>